<dbReference type="InterPro" id="IPR050688">
    <property type="entry name" value="Zinc_finger/UBP_domain"/>
</dbReference>
<dbReference type="PANTHER" id="PTHR24403:SF67">
    <property type="entry name" value="FI01116P-RELATED"/>
    <property type="match status" value="1"/>
</dbReference>
<evidence type="ECO:0000259" key="8">
    <source>
        <dbReference type="PROSITE" id="PS50157"/>
    </source>
</evidence>
<evidence type="ECO:0000313" key="10">
    <source>
        <dbReference type="Proteomes" id="UP001432027"/>
    </source>
</evidence>
<feature type="domain" description="C2H2-type" evidence="8">
    <location>
        <begin position="2222"/>
        <end position="2250"/>
    </location>
</feature>
<evidence type="ECO:0000256" key="7">
    <source>
        <dbReference type="SAM" id="MobiDB-lite"/>
    </source>
</evidence>
<evidence type="ECO:0000256" key="3">
    <source>
        <dbReference type="ARBA" id="ARBA00022771"/>
    </source>
</evidence>
<feature type="region of interest" description="Disordered" evidence="7">
    <location>
        <begin position="958"/>
        <end position="987"/>
    </location>
</feature>
<dbReference type="GO" id="GO:0005634">
    <property type="term" value="C:nucleus"/>
    <property type="evidence" value="ECO:0007669"/>
    <property type="project" value="TreeGrafter"/>
</dbReference>
<evidence type="ECO:0000256" key="2">
    <source>
        <dbReference type="ARBA" id="ARBA00022737"/>
    </source>
</evidence>
<keyword evidence="10" id="KW-1185">Reference proteome</keyword>
<evidence type="ECO:0000256" key="5">
    <source>
        <dbReference type="ARBA" id="ARBA00023002"/>
    </source>
</evidence>
<keyword evidence="3 6" id="KW-0863">Zinc-finger</keyword>
<keyword evidence="1" id="KW-0479">Metal-binding</keyword>
<dbReference type="EMBL" id="BTSX01000003">
    <property type="protein sequence ID" value="GMS88815.1"/>
    <property type="molecule type" value="Genomic_DNA"/>
</dbReference>
<feature type="region of interest" description="Disordered" evidence="7">
    <location>
        <begin position="1"/>
        <end position="142"/>
    </location>
</feature>
<reference evidence="9" key="1">
    <citation type="submission" date="2023-10" db="EMBL/GenBank/DDBJ databases">
        <title>Genome assembly of Pristionchus species.</title>
        <authorList>
            <person name="Yoshida K."/>
            <person name="Sommer R.J."/>
        </authorList>
    </citation>
    <scope>NUCLEOTIDE SEQUENCE</scope>
    <source>
        <strain evidence="9">RS0144</strain>
    </source>
</reference>
<protein>
    <recommendedName>
        <fullName evidence="8">C2H2-type domain-containing protein</fullName>
    </recommendedName>
</protein>
<gene>
    <name evidence="9" type="ORF">PENTCL1PPCAC_10990</name>
</gene>
<feature type="domain" description="C2H2-type" evidence="8">
    <location>
        <begin position="1177"/>
        <end position="1199"/>
    </location>
</feature>
<dbReference type="InterPro" id="IPR015881">
    <property type="entry name" value="ARHD_Rieske_2Fe_2S"/>
</dbReference>
<comment type="caution">
    <text evidence="9">The sequence shown here is derived from an EMBL/GenBank/DDBJ whole genome shotgun (WGS) entry which is preliminary data.</text>
</comment>
<feature type="region of interest" description="Disordered" evidence="7">
    <location>
        <begin position="2013"/>
        <end position="2034"/>
    </location>
</feature>
<proteinExistence type="predicted"/>
<feature type="compositionally biased region" description="Acidic residues" evidence="7">
    <location>
        <begin position="60"/>
        <end position="69"/>
    </location>
</feature>
<dbReference type="PANTHER" id="PTHR24403">
    <property type="entry name" value="ZINC FINGER PROTEIN"/>
    <property type="match status" value="1"/>
</dbReference>
<dbReference type="GO" id="GO:0051537">
    <property type="term" value="F:2 iron, 2 sulfur cluster binding"/>
    <property type="evidence" value="ECO:0007669"/>
    <property type="project" value="InterPro"/>
</dbReference>
<sequence>MNSDEEDDKSHIRSAIDALGDALPRTPKRRGRPRKHPNATISSNSSAKRSSSRVSVSNSEAEEHEEEEVVESRRKRRKRGSDDEEWNEEVETLTVSERRTRKKPTLYSEESVASEERRRQMSRASRGRGGSRGRPSYSSGPIRTVMATYNRPALPNFSQKEKDALDKMRQQWQDIENPLRAKQRIFPYLRRGQFEPSLELITPVPDLAQSLVKGTIPDGIKTIFGQFSCSAGFLVFVNSVRMEACLAFYDIADKLFVLSDLADNLKIAQALRFWWNSLSFATRRKWEQFARKMVDDAGIKDACAGGSEVPLGKLSDERIREEKRWEHLHSQSLAVLDEVDTVVTCPLCEKDENAETCRMSSIREIQDHFFHHHWQVHGYACQFCGTMFSTADDLMSGHSDCPEWVSWNASRILRGTQTEKLGMSCCRMLLCCSECGWHTSLSRKGRKISEGGTIHYLKTFFDHHNNDGLLTMIIYFPAPPTEGVESVRFPVTSVVGGDPTAPCAHCGPSVTFRDPAEANEHYIKEHRDKALVCEICKAQTTTEYLLKQHQMAHVHDNSFFADYLSNSARVFPPPSNLSSAARCGWKHRADTDVVAFGGVPGGIGVHDGYDLVSPDENMRQAKARLTKKRRMDGKPACDGGYEYAEIQEESAMARKVREKLRSKYSEYEGMGGFDEPVWLKDEDAIKFKEWMDFWESKEGKALGGPPRSIEIDMTSCALRIPSVDVELQFNDMDVISGFLLNEDVFYCLECDTIVKGKQAEEHLKPRGTVASKCAVTEKGIEEVPHLNENMFLLHLDSTFPAYSALPCPHCSRSVCSITGLRVHIMETHGRFVKCQKVKDENVTNAISLKFDIRSRLAKTMDAMLGMLPSGMLTQRKPLVTDLNALSEHTWSHILTTRENTDPQFLASIKKLVEEDKMLKAVPRTSPAGYSIRGRPQPMQQYPRYPVAVQVPARLTPSYEHSVQVQDRRPVQQRPMSNGMSSLGRPPQMQRGLVQHQFSPNVARMNGGAIVPIMPRSARKVAKMVHAEGGKTIITCGVCDHRGVQYERSIFEAHMVRCHYHTCGHCTAIFVYEKEAKDHARKCRAGLHPQLFHPDPRLPHIKAQCGFCNGTQPMIEMAMHLMTSHMSQLEFDEHGRLNTKMQMVGASLAPGAKEPEVERLRYKYYVPSDVIAQAQGFKACNVCGLCFPDQSKLLIHLRCHHEFLYFCWLCPRAQSASLGTVNAIVQHIRAHHLPADNQKTRNAYMPCPLCRTNMITRPLQHLMYECDHNYVCQLCRDLPFFESVRELHEHREKCHFHTLRRFECSQCHAYFSTTADFTRHLCDQEKMECTCSCGLKCPTRREFLGHFMSLHANGNVCKICCIRFTNSAELRKHLEEHGKTSPPSDIRHMLLCSYGDQNVEQKTLYTLVSNISCRLRRKQTLVGVGTPGSPVQLSDDDDDVIELDSTAVQKERRQAAIAAARVSQQPPAAANGGDNGETSEMEIVQSDDEVIKQVMKTIVDQISKAEDGDERVSQERNAREEREMSIIIDDDDDVVMMEDVGNMSARVRVEAEDSTVGGQNEPGYKEDDEDMEKEGEEGTPNQPVIREFTPDGDDDLCVVAEVENSGCSTAQATINKQREKKFGCPKCSDKFMTSATLNDHLKTAHQFDAGSTTIMEELGIPLSTALWICTSCCLAFPTPEHKKAHANQHGQPSFACETCSGCAYNREVMSHHHRRVQDRKVAYGCGECMVEYDHETNLHEHNAIKHNVTLFYFCKACEMGSTDSLHMYKHFMMECNSGYLKRRNQDDASKCIGVCPASQLHYQPLSLTNYKQVFAQNPRKFVAPSLCNHRSLIVASDKQIACNQCRCLESIQRHSAMQNAEGRKFEPTQLRHVRSALPLSAARGSYDVWLRVEREKRQRELYHNQMNRSSRPNAHVPPSRTFVDNTRKVTVTPGDGGRVPASIIRGQPSPVYHGAYTYNNTQHQEAQQRHTDRLQALQLARTNGGVRLLDGMPRLPVQQSSHRAHFPVATVPRSTHYSTSSFHPSSSSRQPLSTMGSLQSLAAVAGRGSTGPSSSVSTPSPLSQQCTHCSSIISSEREIFLHKLHTRGAFVCDCCTVGLKDERAAIQHMMNHLDPAHRSLEYDIHCPIANCAAEVSTVMALKDHLSMDHNPPLTHQVENCELSFGSAAPMKAHEEAHQKSETKNGECCLLCGTLDNWEMQATDSRGKALTISHFHKHAFKHKYYCKICMDSFTEENQMITHFILWHTKDEGGTSRSCNDCSISMRTDYEQQAHCIAQHTITELCVPENGRVVVSIPPTLGEFLGLSEDNN</sequence>
<keyword evidence="2" id="KW-0677">Repeat</keyword>
<dbReference type="PROSITE" id="PS00570">
    <property type="entry name" value="RING_HYDROXYL_ALPHA"/>
    <property type="match status" value="1"/>
</dbReference>
<dbReference type="Proteomes" id="UP001432027">
    <property type="component" value="Unassembled WGS sequence"/>
</dbReference>
<feature type="compositionally biased region" description="Low complexity" evidence="7">
    <location>
        <begin position="42"/>
        <end position="59"/>
    </location>
</feature>
<evidence type="ECO:0000256" key="1">
    <source>
        <dbReference type="ARBA" id="ARBA00022723"/>
    </source>
</evidence>
<feature type="region of interest" description="Disordered" evidence="7">
    <location>
        <begin position="1548"/>
        <end position="1585"/>
    </location>
</feature>
<dbReference type="InterPro" id="IPR013087">
    <property type="entry name" value="Znf_C2H2_type"/>
</dbReference>
<feature type="domain" description="C2H2-type" evidence="8">
    <location>
        <begin position="1621"/>
        <end position="1649"/>
    </location>
</feature>
<dbReference type="SMART" id="SM00355">
    <property type="entry name" value="ZnF_C2H2"/>
    <property type="match status" value="21"/>
</dbReference>
<accession>A0AAV5T8Z9</accession>
<dbReference type="GO" id="GO:0008270">
    <property type="term" value="F:zinc ion binding"/>
    <property type="evidence" value="ECO:0007669"/>
    <property type="project" value="UniProtKB-KW"/>
</dbReference>
<dbReference type="GO" id="GO:0016491">
    <property type="term" value="F:oxidoreductase activity"/>
    <property type="evidence" value="ECO:0007669"/>
    <property type="project" value="UniProtKB-KW"/>
</dbReference>
<feature type="compositionally biased region" description="Acidic residues" evidence="7">
    <location>
        <begin position="1565"/>
        <end position="1576"/>
    </location>
</feature>
<keyword evidence="4" id="KW-0862">Zinc</keyword>
<dbReference type="GO" id="GO:0010468">
    <property type="term" value="P:regulation of gene expression"/>
    <property type="evidence" value="ECO:0007669"/>
    <property type="project" value="TreeGrafter"/>
</dbReference>
<evidence type="ECO:0000256" key="4">
    <source>
        <dbReference type="ARBA" id="ARBA00022833"/>
    </source>
</evidence>
<dbReference type="PROSITE" id="PS50157">
    <property type="entry name" value="ZINC_FINGER_C2H2_2"/>
    <property type="match status" value="4"/>
</dbReference>
<name>A0AAV5T8Z9_9BILA</name>
<keyword evidence="5" id="KW-0560">Oxidoreductase</keyword>
<feature type="compositionally biased region" description="Low complexity" evidence="7">
    <location>
        <begin position="2013"/>
        <end position="2027"/>
    </location>
</feature>
<evidence type="ECO:0000313" key="9">
    <source>
        <dbReference type="EMBL" id="GMS88815.1"/>
    </source>
</evidence>
<dbReference type="PROSITE" id="PS00028">
    <property type="entry name" value="ZINC_FINGER_C2H2_1"/>
    <property type="match status" value="5"/>
</dbReference>
<organism evidence="9 10">
    <name type="scientific">Pristionchus entomophagus</name>
    <dbReference type="NCBI Taxonomy" id="358040"/>
    <lineage>
        <taxon>Eukaryota</taxon>
        <taxon>Metazoa</taxon>
        <taxon>Ecdysozoa</taxon>
        <taxon>Nematoda</taxon>
        <taxon>Chromadorea</taxon>
        <taxon>Rhabditida</taxon>
        <taxon>Rhabditina</taxon>
        <taxon>Diplogasteromorpha</taxon>
        <taxon>Diplogasteroidea</taxon>
        <taxon>Neodiplogasteridae</taxon>
        <taxon>Pristionchus</taxon>
    </lineage>
</organism>
<feature type="compositionally biased region" description="Acidic residues" evidence="7">
    <location>
        <begin position="82"/>
        <end position="91"/>
    </location>
</feature>
<dbReference type="GO" id="GO:0005506">
    <property type="term" value="F:iron ion binding"/>
    <property type="evidence" value="ECO:0007669"/>
    <property type="project" value="InterPro"/>
</dbReference>
<feature type="domain" description="C2H2-type" evidence="8">
    <location>
        <begin position="1354"/>
        <end position="1381"/>
    </location>
</feature>
<evidence type="ECO:0000256" key="6">
    <source>
        <dbReference type="PROSITE-ProRule" id="PRU00042"/>
    </source>
</evidence>
<feature type="compositionally biased region" description="Basic residues" evidence="7">
    <location>
        <begin position="26"/>
        <end position="37"/>
    </location>
</feature>